<name>A0ABU0H2E5_9HYPH</name>
<dbReference type="Proteomes" id="UP001241603">
    <property type="component" value="Unassembled WGS sequence"/>
</dbReference>
<comment type="caution">
    <text evidence="1">The sequence shown here is derived from an EMBL/GenBank/DDBJ whole genome shotgun (WGS) entry which is preliminary data.</text>
</comment>
<reference evidence="1 2" key="1">
    <citation type="submission" date="2023-07" db="EMBL/GenBank/DDBJ databases">
        <title>Genomic Encyclopedia of Type Strains, Phase IV (KMG-IV): sequencing the most valuable type-strain genomes for metagenomic binning, comparative biology and taxonomic classification.</title>
        <authorList>
            <person name="Goeker M."/>
        </authorList>
    </citation>
    <scope>NUCLEOTIDE SEQUENCE [LARGE SCALE GENOMIC DNA]</scope>
    <source>
        <strain evidence="1 2">B6-8</strain>
    </source>
</reference>
<dbReference type="Gene3D" id="3.30.429.10">
    <property type="entry name" value="Macrophage Migration Inhibitory Factor"/>
    <property type="match status" value="1"/>
</dbReference>
<sequence>MFMDRECSVYIKCRSRSNEENPMPITLTVPEGLLSPQAQAEAFSGLTDALLEISGLTGNAFMTANIVGSINVLPREHILAGGRVAAAAFVELKLPEIALATPEAKSAFIERATDIVEKAAGGRLKREHIWSNIVYAPEGAWGIAGRSYDNASLVEAIVGGGIAP</sequence>
<dbReference type="InterPro" id="IPR014347">
    <property type="entry name" value="Tautomerase/MIF_sf"/>
</dbReference>
<proteinExistence type="predicted"/>
<protein>
    <submittedName>
        <fullName evidence="1">Phenylpyruvate tautomerase PptA (4-oxalocrotonate tautomerase family)</fullName>
    </submittedName>
</protein>
<evidence type="ECO:0000313" key="2">
    <source>
        <dbReference type="Proteomes" id="UP001241603"/>
    </source>
</evidence>
<gene>
    <name evidence="1" type="ORF">QO014_000846</name>
</gene>
<accession>A0ABU0H2E5</accession>
<keyword evidence="2" id="KW-1185">Reference proteome</keyword>
<dbReference type="EMBL" id="JAUSVO010000001">
    <property type="protein sequence ID" value="MDQ0436476.1"/>
    <property type="molecule type" value="Genomic_DNA"/>
</dbReference>
<evidence type="ECO:0000313" key="1">
    <source>
        <dbReference type="EMBL" id="MDQ0436476.1"/>
    </source>
</evidence>
<organism evidence="1 2">
    <name type="scientific">Kaistia dalseonensis</name>
    <dbReference type="NCBI Taxonomy" id="410840"/>
    <lineage>
        <taxon>Bacteria</taxon>
        <taxon>Pseudomonadati</taxon>
        <taxon>Pseudomonadota</taxon>
        <taxon>Alphaproteobacteria</taxon>
        <taxon>Hyphomicrobiales</taxon>
        <taxon>Kaistiaceae</taxon>
        <taxon>Kaistia</taxon>
    </lineage>
</organism>